<evidence type="ECO:0000256" key="2">
    <source>
        <dbReference type="ARBA" id="ARBA00023134"/>
    </source>
</evidence>
<evidence type="ECO:0000256" key="3">
    <source>
        <dbReference type="PIRSR" id="PIRSR006230-1"/>
    </source>
</evidence>
<dbReference type="Gene3D" id="1.10.1580.10">
    <property type="match status" value="1"/>
</dbReference>
<organism evidence="6 7">
    <name type="scientific">Cladosporium halotolerans</name>
    <dbReference type="NCBI Taxonomy" id="1052096"/>
    <lineage>
        <taxon>Eukaryota</taxon>
        <taxon>Fungi</taxon>
        <taxon>Dikarya</taxon>
        <taxon>Ascomycota</taxon>
        <taxon>Pezizomycotina</taxon>
        <taxon>Dothideomycetes</taxon>
        <taxon>Dothideomycetidae</taxon>
        <taxon>Cladosporiales</taxon>
        <taxon>Cladosporiaceae</taxon>
        <taxon>Cladosporium</taxon>
    </lineage>
</organism>
<dbReference type="PANTHER" id="PTHR45782">
    <property type="entry name" value="MITOCHONDRIAL RIBOSOME-ASSOCIATED GTPASE 1"/>
    <property type="match status" value="1"/>
</dbReference>
<proteinExistence type="predicted"/>
<dbReference type="Gene3D" id="3.40.50.300">
    <property type="entry name" value="P-loop containing nucleotide triphosphate hydrolases"/>
    <property type="match status" value="1"/>
</dbReference>
<gene>
    <name evidence="6" type="ORF">WHR41_02717</name>
</gene>
<name>A0AB34KVH7_9PEZI</name>
<feature type="region of interest" description="Disordered" evidence="4">
    <location>
        <begin position="313"/>
        <end position="347"/>
    </location>
</feature>
<evidence type="ECO:0000313" key="7">
    <source>
        <dbReference type="Proteomes" id="UP000803884"/>
    </source>
</evidence>
<dbReference type="Pfam" id="PF01926">
    <property type="entry name" value="MMR_HSR1"/>
    <property type="match status" value="1"/>
</dbReference>
<dbReference type="PIRSF" id="PIRSF006230">
    <property type="entry name" value="MG442"/>
    <property type="match status" value="1"/>
</dbReference>
<evidence type="ECO:0000256" key="4">
    <source>
        <dbReference type="SAM" id="MobiDB-lite"/>
    </source>
</evidence>
<dbReference type="GO" id="GO:0005739">
    <property type="term" value="C:mitochondrion"/>
    <property type="evidence" value="ECO:0007669"/>
    <property type="project" value="TreeGrafter"/>
</dbReference>
<dbReference type="CDD" id="cd01856">
    <property type="entry name" value="YlqF"/>
    <property type="match status" value="1"/>
</dbReference>
<dbReference type="Proteomes" id="UP000803884">
    <property type="component" value="Unassembled WGS sequence"/>
</dbReference>
<dbReference type="InterPro" id="IPR027417">
    <property type="entry name" value="P-loop_NTPase"/>
</dbReference>
<accession>A0AB34KVH7</accession>
<dbReference type="AlphaFoldDB" id="A0AB34KVH7"/>
<feature type="binding site" evidence="3">
    <location>
        <position position="202"/>
    </location>
    <ligand>
        <name>GTP</name>
        <dbReference type="ChEBI" id="CHEBI:37565"/>
    </ligand>
</feature>
<evidence type="ECO:0000256" key="1">
    <source>
        <dbReference type="ARBA" id="ARBA00022741"/>
    </source>
</evidence>
<dbReference type="GeneID" id="96004161"/>
<dbReference type="SUPFAM" id="SSF52540">
    <property type="entry name" value="P-loop containing nucleoside triphosphate hydrolases"/>
    <property type="match status" value="1"/>
</dbReference>
<evidence type="ECO:0000313" key="6">
    <source>
        <dbReference type="EMBL" id="KAL1588763.1"/>
    </source>
</evidence>
<feature type="compositionally biased region" description="Basic residues" evidence="4">
    <location>
        <begin position="337"/>
        <end position="347"/>
    </location>
</feature>
<dbReference type="EMBL" id="JAAQHG020000006">
    <property type="protein sequence ID" value="KAL1588763.1"/>
    <property type="molecule type" value="Genomic_DNA"/>
</dbReference>
<protein>
    <recommendedName>
        <fullName evidence="5">G domain-containing protein</fullName>
    </recommendedName>
</protein>
<evidence type="ECO:0000259" key="5">
    <source>
        <dbReference type="Pfam" id="PF01926"/>
    </source>
</evidence>
<comment type="caution">
    <text evidence="6">The sequence shown here is derived from an EMBL/GenBank/DDBJ whole genome shotgun (WGS) entry which is preliminary data.</text>
</comment>
<dbReference type="InterPro" id="IPR016478">
    <property type="entry name" value="GTPase_MTG1"/>
</dbReference>
<keyword evidence="1 3" id="KW-0547">Nucleotide-binding</keyword>
<dbReference type="RefSeq" id="XP_069231868.1">
    <property type="nucleotide sequence ID" value="XM_069371323.1"/>
</dbReference>
<dbReference type="InterPro" id="IPR023179">
    <property type="entry name" value="GTP-bd_ortho_bundle_sf"/>
</dbReference>
<feature type="binding site" evidence="3">
    <location>
        <begin position="142"/>
        <end position="147"/>
    </location>
    <ligand>
        <name>GTP</name>
        <dbReference type="ChEBI" id="CHEBI:37565"/>
    </ligand>
</feature>
<dbReference type="GO" id="GO:0005525">
    <property type="term" value="F:GTP binding"/>
    <property type="evidence" value="ECO:0007669"/>
    <property type="project" value="UniProtKB-KW"/>
</dbReference>
<sequence length="347" mass="38476">MATPFVPRAVFPLLDSVPRSYYLGHHAAGLAKMRTMLSQIDLIIECRDYRVPLTSHNPLFEESLAGRERMVVYTKKDLGRKGGEEDNKREALLRKWHHPSPVLFSDQHATRDIRRVLEHIKTANTTRNSLTGSHLMVVGMPNVGKSSLLNALRRVGVGKGKAAKTGDQPGVTRTIARSGVKIYDAAEEGTDGGSVYLMDTPGVFVPYVPDADHMLKLALCGSVKDTIIPPFTLADYLLFQINLYGPKVYKEYHPPTNNVTELLEAIARKNGRLGKGGVPDMEASALWLIQRWRDGKLGHFVLDDVTEEAVEKKLSHDQVAPSSLNQARKAHKEVQRARAKTRKSSAA</sequence>
<reference evidence="6 7" key="1">
    <citation type="journal article" date="2020" name="Microbiol. Resour. Announc.">
        <title>Draft Genome Sequence of a Cladosporium Species Isolated from the Mesophotic Ascidian Didemnum maculosum.</title>
        <authorList>
            <person name="Gioti A."/>
            <person name="Siaperas R."/>
            <person name="Nikolaivits E."/>
            <person name="Le Goff G."/>
            <person name="Ouazzani J."/>
            <person name="Kotoulas G."/>
            <person name="Topakas E."/>
        </authorList>
    </citation>
    <scope>NUCLEOTIDE SEQUENCE [LARGE SCALE GENOMIC DNA]</scope>
    <source>
        <strain evidence="6 7">TM138-S3</strain>
    </source>
</reference>
<feature type="domain" description="G" evidence="5">
    <location>
        <begin position="135"/>
        <end position="208"/>
    </location>
</feature>
<dbReference type="GO" id="GO:0003924">
    <property type="term" value="F:GTPase activity"/>
    <property type="evidence" value="ECO:0007669"/>
    <property type="project" value="TreeGrafter"/>
</dbReference>
<keyword evidence="7" id="KW-1185">Reference proteome</keyword>
<dbReference type="FunFam" id="1.10.1580.10:FF:000009">
    <property type="entry name" value="Mitochondrial GTPase 1"/>
    <property type="match status" value="1"/>
</dbReference>
<dbReference type="GO" id="GO:0032543">
    <property type="term" value="P:mitochondrial translation"/>
    <property type="evidence" value="ECO:0007669"/>
    <property type="project" value="TreeGrafter"/>
</dbReference>
<dbReference type="PANTHER" id="PTHR45782:SF4">
    <property type="entry name" value="MITOCHONDRIAL RIBOSOME-ASSOCIATED GTPASE 1"/>
    <property type="match status" value="1"/>
</dbReference>
<dbReference type="InterPro" id="IPR006073">
    <property type="entry name" value="GTP-bd"/>
</dbReference>
<keyword evidence="2 3" id="KW-0342">GTP-binding</keyword>